<feature type="compositionally biased region" description="Polar residues" evidence="1">
    <location>
        <begin position="202"/>
        <end position="213"/>
    </location>
</feature>
<reference evidence="2" key="1">
    <citation type="journal article" date="2020" name="Stud. Mycol.">
        <title>101 Dothideomycetes genomes: a test case for predicting lifestyles and emergence of pathogens.</title>
        <authorList>
            <person name="Haridas S."/>
            <person name="Albert R."/>
            <person name="Binder M."/>
            <person name="Bloem J."/>
            <person name="Labutti K."/>
            <person name="Salamov A."/>
            <person name="Andreopoulos B."/>
            <person name="Baker S."/>
            <person name="Barry K."/>
            <person name="Bills G."/>
            <person name="Bluhm B."/>
            <person name="Cannon C."/>
            <person name="Castanera R."/>
            <person name="Culley D."/>
            <person name="Daum C."/>
            <person name="Ezra D."/>
            <person name="Gonzalez J."/>
            <person name="Henrissat B."/>
            <person name="Kuo A."/>
            <person name="Liang C."/>
            <person name="Lipzen A."/>
            <person name="Lutzoni F."/>
            <person name="Magnuson J."/>
            <person name="Mondo S."/>
            <person name="Nolan M."/>
            <person name="Ohm R."/>
            <person name="Pangilinan J."/>
            <person name="Park H.-J."/>
            <person name="Ramirez L."/>
            <person name="Alfaro M."/>
            <person name="Sun H."/>
            <person name="Tritt A."/>
            <person name="Yoshinaga Y."/>
            <person name="Zwiers L.-H."/>
            <person name="Turgeon B."/>
            <person name="Goodwin S."/>
            <person name="Spatafora J."/>
            <person name="Crous P."/>
            <person name="Grigoriev I."/>
        </authorList>
    </citation>
    <scope>NUCLEOTIDE SEQUENCE</scope>
    <source>
        <strain evidence="2">CBS 183.55</strain>
    </source>
</reference>
<dbReference type="Proteomes" id="UP000800082">
    <property type="component" value="Unassembled WGS sequence"/>
</dbReference>
<feature type="non-terminal residue" evidence="2">
    <location>
        <position position="1"/>
    </location>
</feature>
<dbReference type="OrthoDB" id="3690965at2759"/>
<accession>A0A6A5RBH2</accession>
<evidence type="ECO:0000256" key="1">
    <source>
        <dbReference type="SAM" id="MobiDB-lite"/>
    </source>
</evidence>
<dbReference type="AlphaFoldDB" id="A0A6A5RBH2"/>
<organism evidence="2 3">
    <name type="scientific">Didymella exigua CBS 183.55</name>
    <dbReference type="NCBI Taxonomy" id="1150837"/>
    <lineage>
        <taxon>Eukaryota</taxon>
        <taxon>Fungi</taxon>
        <taxon>Dikarya</taxon>
        <taxon>Ascomycota</taxon>
        <taxon>Pezizomycotina</taxon>
        <taxon>Dothideomycetes</taxon>
        <taxon>Pleosporomycetidae</taxon>
        <taxon>Pleosporales</taxon>
        <taxon>Pleosporineae</taxon>
        <taxon>Didymellaceae</taxon>
        <taxon>Didymella</taxon>
    </lineage>
</organism>
<dbReference type="RefSeq" id="XP_033445115.1">
    <property type="nucleotide sequence ID" value="XM_033590223.1"/>
</dbReference>
<proteinExistence type="predicted"/>
<keyword evidence="3" id="KW-1185">Reference proteome</keyword>
<feature type="compositionally biased region" description="Basic and acidic residues" evidence="1">
    <location>
        <begin position="145"/>
        <end position="194"/>
    </location>
</feature>
<feature type="compositionally biased region" description="Basic residues" evidence="1">
    <location>
        <begin position="261"/>
        <end position="275"/>
    </location>
</feature>
<name>A0A6A5RBH2_9PLEO</name>
<feature type="region of interest" description="Disordered" evidence="1">
    <location>
        <begin position="137"/>
        <end position="275"/>
    </location>
</feature>
<evidence type="ECO:0000313" key="2">
    <source>
        <dbReference type="EMBL" id="KAF1924863.1"/>
    </source>
</evidence>
<evidence type="ECO:0000313" key="3">
    <source>
        <dbReference type="Proteomes" id="UP000800082"/>
    </source>
</evidence>
<protein>
    <submittedName>
        <fullName evidence="2">Uncharacterized protein</fullName>
    </submittedName>
</protein>
<sequence length="275" mass="31034">AWYKTFTCELVLAAFKATGISPLDPPIILNRFKNKQSELPRTPSLLLNVNRIAIEQFCNATVKDPTSYEARKLVRTLNYLAARNSLLEVENEGLCNQIDTRKTSQRYRQALPLQASKSYTSNAMLWSPTKVDEAQAQLRQNTHQQAEETAAKARRKADAAEKKVRDEREKERQKVERARAKEEKALRTAAEKAEKQRKKQESNAAKSIQLSQTGKRKASNKPPPEPAAKKQRVRGGTRVVVDASPSPAPPPVTTRSGRTTRPNKKWQQGKHRSTQ</sequence>
<dbReference type="GeneID" id="54347884"/>
<gene>
    <name evidence="2" type="ORF">M421DRAFT_401510</name>
</gene>
<dbReference type="EMBL" id="ML978990">
    <property type="protein sequence ID" value="KAF1924863.1"/>
    <property type="molecule type" value="Genomic_DNA"/>
</dbReference>